<organism evidence="3 4">
    <name type="scientific">Aquirhabdus parva</name>
    <dbReference type="NCBI Taxonomy" id="2283318"/>
    <lineage>
        <taxon>Bacteria</taxon>
        <taxon>Pseudomonadati</taxon>
        <taxon>Pseudomonadota</taxon>
        <taxon>Gammaproteobacteria</taxon>
        <taxon>Moraxellales</taxon>
        <taxon>Moraxellaceae</taxon>
        <taxon>Aquirhabdus</taxon>
    </lineage>
</organism>
<keyword evidence="4" id="KW-1185">Reference proteome</keyword>
<proteinExistence type="predicted"/>
<gene>
    <name evidence="3" type="ORF">HYN46_02920</name>
</gene>
<dbReference type="AlphaFoldDB" id="A0A345P3Q8"/>
<dbReference type="KEGG" id="mbah:HYN46_02920"/>
<dbReference type="EMBL" id="CP031222">
    <property type="protein sequence ID" value="AXI01917.1"/>
    <property type="molecule type" value="Genomic_DNA"/>
</dbReference>
<accession>A0A345P3Q8</accession>
<dbReference type="Gene3D" id="3.40.50.850">
    <property type="entry name" value="Isochorismatase-like"/>
    <property type="match status" value="1"/>
</dbReference>
<dbReference type="RefSeq" id="WP_114898027.1">
    <property type="nucleotide sequence ID" value="NZ_CP031222.1"/>
</dbReference>
<dbReference type="CDD" id="cd00431">
    <property type="entry name" value="cysteine_hydrolases"/>
    <property type="match status" value="1"/>
</dbReference>
<dbReference type="InterPro" id="IPR050272">
    <property type="entry name" value="Isochorismatase-like_hydrls"/>
</dbReference>
<dbReference type="Proteomes" id="UP000253940">
    <property type="component" value="Chromosome"/>
</dbReference>
<sequence length="270" mass="29758">MTDKAIQSEVGQLGRCTKTSWRASAHSVDMVAPIHTPKVMQLHSAPQQLRIDLKQTALIIVDMQNDFCSADGWVDHIGGNYAIDRTPIAPLQSILPELRRQEVPIIWLNWGNRPDLANMPANQHHLYKPTGHGIGLGEALPKHGAHVLEKDSWAAGIVDELEVNPQDILVDKYRISGFWDTELDSILRNLAIRTILFAGVNTDQCVLHTLSDANFLGYGCVLLEDCCATSSPDFCRDAAIWNVKKCFGFVSDSTHLLAGLAQVASDEEAI</sequence>
<evidence type="ECO:0000313" key="4">
    <source>
        <dbReference type="Proteomes" id="UP000253940"/>
    </source>
</evidence>
<dbReference type="Pfam" id="PF00857">
    <property type="entry name" value="Isochorismatase"/>
    <property type="match status" value="1"/>
</dbReference>
<evidence type="ECO:0000256" key="1">
    <source>
        <dbReference type="ARBA" id="ARBA00022801"/>
    </source>
</evidence>
<evidence type="ECO:0000259" key="2">
    <source>
        <dbReference type="Pfam" id="PF00857"/>
    </source>
</evidence>
<dbReference type="InterPro" id="IPR036380">
    <property type="entry name" value="Isochorismatase-like_sf"/>
</dbReference>
<name>A0A345P3Q8_9GAMM</name>
<keyword evidence="1 3" id="KW-0378">Hydrolase</keyword>
<dbReference type="GO" id="GO:0016787">
    <property type="term" value="F:hydrolase activity"/>
    <property type="evidence" value="ECO:0007669"/>
    <property type="project" value="UniProtKB-KW"/>
</dbReference>
<evidence type="ECO:0000313" key="3">
    <source>
        <dbReference type="EMBL" id="AXI01917.1"/>
    </source>
</evidence>
<feature type="domain" description="Isochorismatase-like" evidence="2">
    <location>
        <begin position="56"/>
        <end position="253"/>
    </location>
</feature>
<reference evidence="3 4" key="1">
    <citation type="submission" date="2018-07" db="EMBL/GenBank/DDBJ databases">
        <title>Genome sequencing of Moraxellaceae gen. HYN0046.</title>
        <authorList>
            <person name="Kim M."/>
            <person name="Yi H."/>
        </authorList>
    </citation>
    <scope>NUCLEOTIDE SEQUENCE [LARGE SCALE GENOMIC DNA]</scope>
    <source>
        <strain evidence="3 4">HYN0046</strain>
    </source>
</reference>
<dbReference type="InterPro" id="IPR000868">
    <property type="entry name" value="Isochorismatase-like_dom"/>
</dbReference>
<dbReference type="OrthoDB" id="9807387at2"/>
<dbReference type="SUPFAM" id="SSF52499">
    <property type="entry name" value="Isochorismatase-like hydrolases"/>
    <property type="match status" value="1"/>
</dbReference>
<dbReference type="PANTHER" id="PTHR43540">
    <property type="entry name" value="PEROXYUREIDOACRYLATE/UREIDOACRYLATE AMIDOHYDROLASE-RELATED"/>
    <property type="match status" value="1"/>
</dbReference>
<protein>
    <submittedName>
        <fullName evidence="3">Cysteine hydrolase</fullName>
    </submittedName>
</protein>